<gene>
    <name evidence="11" type="ORF">UFOPK3402_00296</name>
</gene>
<dbReference type="GO" id="GO:0015031">
    <property type="term" value="P:protein transport"/>
    <property type="evidence" value="ECO:0007669"/>
    <property type="project" value="UniProtKB-KW"/>
</dbReference>
<keyword evidence="2" id="KW-0813">Transport</keyword>
<evidence type="ECO:0000256" key="9">
    <source>
        <dbReference type="SAM" id="MobiDB-lite"/>
    </source>
</evidence>
<keyword evidence="7" id="KW-0811">Translocation</keyword>
<evidence type="ECO:0000256" key="5">
    <source>
        <dbReference type="ARBA" id="ARBA00022927"/>
    </source>
</evidence>
<evidence type="ECO:0000256" key="4">
    <source>
        <dbReference type="ARBA" id="ARBA00022692"/>
    </source>
</evidence>
<keyword evidence="3" id="KW-1003">Cell membrane</keyword>
<feature type="region of interest" description="Disordered" evidence="9">
    <location>
        <begin position="85"/>
        <end position="110"/>
    </location>
</feature>
<keyword evidence="6 10" id="KW-1133">Transmembrane helix</keyword>
<proteinExistence type="predicted"/>
<evidence type="ECO:0000256" key="8">
    <source>
        <dbReference type="ARBA" id="ARBA00023136"/>
    </source>
</evidence>
<name>A0A6J7D0T9_9ZZZZ</name>
<organism evidence="11">
    <name type="scientific">freshwater metagenome</name>
    <dbReference type="NCBI Taxonomy" id="449393"/>
    <lineage>
        <taxon>unclassified sequences</taxon>
        <taxon>metagenomes</taxon>
        <taxon>ecological metagenomes</taxon>
    </lineage>
</organism>
<dbReference type="NCBIfam" id="TIGR00739">
    <property type="entry name" value="yajC"/>
    <property type="match status" value="1"/>
</dbReference>
<dbReference type="SMART" id="SM01323">
    <property type="entry name" value="YajC"/>
    <property type="match status" value="1"/>
</dbReference>
<keyword evidence="5" id="KW-0653">Protein transport</keyword>
<accession>A0A6J7D0T9</accession>
<feature type="transmembrane region" description="Helical" evidence="10">
    <location>
        <begin position="6"/>
        <end position="22"/>
    </location>
</feature>
<dbReference type="EMBL" id="CAFBLS010000022">
    <property type="protein sequence ID" value="CAB4862705.1"/>
    <property type="molecule type" value="Genomic_DNA"/>
</dbReference>
<evidence type="ECO:0000256" key="3">
    <source>
        <dbReference type="ARBA" id="ARBA00022475"/>
    </source>
</evidence>
<dbReference type="PRINTS" id="PR01853">
    <property type="entry name" value="YAJCTRNLCASE"/>
</dbReference>
<keyword evidence="4 10" id="KW-0812">Transmembrane</keyword>
<evidence type="ECO:0000256" key="6">
    <source>
        <dbReference type="ARBA" id="ARBA00022989"/>
    </source>
</evidence>
<sequence length="110" mass="11445">MDLVTIVPLLLLGVVFYMLVLRPQKAKQKAQAQMIAAVGPGATVMTTAGVFGTVVSTTDDELRLEIAPGVVIRMVPAAIAKVIPVEDPDDDTGDGPADLSTPDSLDDSAK</sequence>
<comment type="subcellular location">
    <subcellularLocation>
        <location evidence="1">Cell membrane</location>
        <topology evidence="1">Single-pass membrane protein</topology>
    </subcellularLocation>
</comment>
<feature type="transmembrane region" description="Helical" evidence="10">
    <location>
        <begin position="34"/>
        <end position="55"/>
    </location>
</feature>
<dbReference type="InterPro" id="IPR003849">
    <property type="entry name" value="Preprotein_translocase_YajC"/>
</dbReference>
<dbReference type="GO" id="GO:0005886">
    <property type="term" value="C:plasma membrane"/>
    <property type="evidence" value="ECO:0007669"/>
    <property type="project" value="UniProtKB-SubCell"/>
</dbReference>
<evidence type="ECO:0000256" key="2">
    <source>
        <dbReference type="ARBA" id="ARBA00022448"/>
    </source>
</evidence>
<reference evidence="11" key="1">
    <citation type="submission" date="2020-05" db="EMBL/GenBank/DDBJ databases">
        <authorList>
            <person name="Chiriac C."/>
            <person name="Salcher M."/>
            <person name="Ghai R."/>
            <person name="Kavagutti S V."/>
        </authorList>
    </citation>
    <scope>NUCLEOTIDE SEQUENCE</scope>
</reference>
<dbReference type="PANTHER" id="PTHR33909">
    <property type="entry name" value="SEC TRANSLOCON ACCESSORY COMPLEX SUBUNIT YAJC"/>
    <property type="match status" value="1"/>
</dbReference>
<evidence type="ECO:0000313" key="11">
    <source>
        <dbReference type="EMBL" id="CAB4862705.1"/>
    </source>
</evidence>
<keyword evidence="8 10" id="KW-0472">Membrane</keyword>
<dbReference type="AlphaFoldDB" id="A0A6J7D0T9"/>
<protein>
    <submittedName>
        <fullName evidence="11">Unannotated protein</fullName>
    </submittedName>
</protein>
<evidence type="ECO:0000256" key="1">
    <source>
        <dbReference type="ARBA" id="ARBA00004162"/>
    </source>
</evidence>
<dbReference type="PANTHER" id="PTHR33909:SF1">
    <property type="entry name" value="SEC TRANSLOCON ACCESSORY COMPLEX SUBUNIT YAJC"/>
    <property type="match status" value="1"/>
</dbReference>
<evidence type="ECO:0000256" key="7">
    <source>
        <dbReference type="ARBA" id="ARBA00023010"/>
    </source>
</evidence>
<evidence type="ECO:0000256" key="10">
    <source>
        <dbReference type="SAM" id="Phobius"/>
    </source>
</evidence>
<dbReference type="Pfam" id="PF02699">
    <property type="entry name" value="YajC"/>
    <property type="match status" value="1"/>
</dbReference>